<feature type="transmembrane region" description="Helical" evidence="1">
    <location>
        <begin position="115"/>
        <end position="133"/>
    </location>
</feature>
<feature type="transmembrane region" description="Helical" evidence="1">
    <location>
        <begin position="82"/>
        <end position="103"/>
    </location>
</feature>
<evidence type="ECO:0000259" key="2">
    <source>
        <dbReference type="Pfam" id="PF02517"/>
    </source>
</evidence>
<organism evidence="3 4">
    <name type="scientific">Candidatus Gottesmanbacteria bacterium RBG_16_43_7</name>
    <dbReference type="NCBI Taxonomy" id="1798373"/>
    <lineage>
        <taxon>Bacteria</taxon>
        <taxon>Candidatus Gottesmaniibacteriota</taxon>
    </lineage>
</organism>
<keyword evidence="1" id="KW-1133">Transmembrane helix</keyword>
<keyword evidence="1" id="KW-0812">Transmembrane</keyword>
<feature type="domain" description="CAAX prenyl protease 2/Lysostaphin resistance protein A-like" evidence="2">
    <location>
        <begin position="121"/>
        <end position="220"/>
    </location>
</feature>
<dbReference type="Pfam" id="PF02517">
    <property type="entry name" value="Rce1-like"/>
    <property type="match status" value="1"/>
</dbReference>
<gene>
    <name evidence="3" type="ORF">A2154_03370</name>
</gene>
<dbReference type="AlphaFoldDB" id="A0A1F5Z9D3"/>
<sequence length="226" mass="26013">MPQKVKKSGHFVKPTLDPIFQLWGWILLAWSLYRHFFNLPEWADELVFKPLIFVIPVLWYVRRIERKRLESVGITSKNLFNSLYIGLGFGLVFAVEGLLLNISKNSTLVINPIQAFREYGMLLLFILSLATAVSEEILNRGFLFTRIFEKSKSLYYSLGMATLLFVLLHVPALVTTLKLEGLTLVIFFLTTGMLGFLNNLLMYNTRSIVAPILVHVFWNMTVALFF</sequence>
<name>A0A1F5Z9D3_9BACT</name>
<reference evidence="3 4" key="1">
    <citation type="journal article" date="2016" name="Nat. Commun.">
        <title>Thousands of microbial genomes shed light on interconnected biogeochemical processes in an aquifer system.</title>
        <authorList>
            <person name="Anantharaman K."/>
            <person name="Brown C.T."/>
            <person name="Hug L.A."/>
            <person name="Sharon I."/>
            <person name="Castelle C.J."/>
            <person name="Probst A.J."/>
            <person name="Thomas B.C."/>
            <person name="Singh A."/>
            <person name="Wilkins M.J."/>
            <person name="Karaoz U."/>
            <person name="Brodie E.L."/>
            <person name="Williams K.H."/>
            <person name="Hubbard S.S."/>
            <person name="Banfield J.F."/>
        </authorList>
    </citation>
    <scope>NUCLEOTIDE SEQUENCE [LARGE SCALE GENOMIC DNA]</scope>
</reference>
<evidence type="ECO:0000313" key="4">
    <source>
        <dbReference type="Proteomes" id="UP000176854"/>
    </source>
</evidence>
<dbReference type="Proteomes" id="UP000176854">
    <property type="component" value="Unassembled WGS sequence"/>
</dbReference>
<dbReference type="InterPro" id="IPR003675">
    <property type="entry name" value="Rce1/LyrA-like_dom"/>
</dbReference>
<dbReference type="PANTHER" id="PTHR39430">
    <property type="entry name" value="MEMBRANE-ASSOCIATED PROTEASE-RELATED"/>
    <property type="match status" value="1"/>
</dbReference>
<dbReference type="PANTHER" id="PTHR39430:SF1">
    <property type="entry name" value="PROTEASE"/>
    <property type="match status" value="1"/>
</dbReference>
<feature type="transmembrane region" description="Helical" evidence="1">
    <location>
        <begin position="181"/>
        <end position="201"/>
    </location>
</feature>
<evidence type="ECO:0000313" key="3">
    <source>
        <dbReference type="EMBL" id="OGG09050.1"/>
    </source>
</evidence>
<keyword evidence="1" id="KW-0472">Membrane</keyword>
<feature type="transmembrane region" description="Helical" evidence="1">
    <location>
        <begin position="154"/>
        <end position="175"/>
    </location>
</feature>
<evidence type="ECO:0000256" key="1">
    <source>
        <dbReference type="SAM" id="Phobius"/>
    </source>
</evidence>
<accession>A0A1F5Z9D3</accession>
<dbReference type="GO" id="GO:0004175">
    <property type="term" value="F:endopeptidase activity"/>
    <property type="evidence" value="ECO:0007669"/>
    <property type="project" value="UniProtKB-ARBA"/>
</dbReference>
<feature type="transmembrane region" description="Helical" evidence="1">
    <location>
        <begin position="208"/>
        <end position="225"/>
    </location>
</feature>
<comment type="caution">
    <text evidence="3">The sequence shown here is derived from an EMBL/GenBank/DDBJ whole genome shotgun (WGS) entry which is preliminary data.</text>
</comment>
<protein>
    <recommendedName>
        <fullName evidence="2">CAAX prenyl protease 2/Lysostaphin resistance protein A-like domain-containing protein</fullName>
    </recommendedName>
</protein>
<feature type="transmembrane region" description="Helical" evidence="1">
    <location>
        <begin position="20"/>
        <end position="36"/>
    </location>
</feature>
<feature type="transmembrane region" description="Helical" evidence="1">
    <location>
        <begin position="42"/>
        <end position="61"/>
    </location>
</feature>
<dbReference type="EMBL" id="MFJC01000029">
    <property type="protein sequence ID" value="OGG09050.1"/>
    <property type="molecule type" value="Genomic_DNA"/>
</dbReference>
<proteinExistence type="predicted"/>
<dbReference type="GO" id="GO:0080120">
    <property type="term" value="P:CAAX-box protein maturation"/>
    <property type="evidence" value="ECO:0007669"/>
    <property type="project" value="UniProtKB-ARBA"/>
</dbReference>